<proteinExistence type="inferred from homology"/>
<gene>
    <name evidence="11" type="ORF">SAMN05444515_101297</name>
</gene>
<name>A0A1H7FNX6_9GAMM</name>
<dbReference type="EMBL" id="FOAA01000001">
    <property type="protein sequence ID" value="SEK27678.1"/>
    <property type="molecule type" value="Genomic_DNA"/>
</dbReference>
<accession>A0A1H7FNX6</accession>
<dbReference type="GO" id="GO:0005886">
    <property type="term" value="C:plasma membrane"/>
    <property type="evidence" value="ECO:0007669"/>
    <property type="project" value="UniProtKB-SubCell"/>
</dbReference>
<dbReference type="GO" id="GO:0015627">
    <property type="term" value="C:type II protein secretion system complex"/>
    <property type="evidence" value="ECO:0007669"/>
    <property type="project" value="InterPro"/>
</dbReference>
<dbReference type="InterPro" id="IPR022792">
    <property type="entry name" value="T2SS_protein-GspN"/>
</dbReference>
<evidence type="ECO:0000256" key="1">
    <source>
        <dbReference type="ARBA" id="ARBA00004533"/>
    </source>
</evidence>
<evidence type="ECO:0000256" key="2">
    <source>
        <dbReference type="ARBA" id="ARBA00007208"/>
    </source>
</evidence>
<keyword evidence="7" id="KW-0812">Transmembrane</keyword>
<keyword evidence="9" id="KW-0472">Membrane</keyword>
<dbReference type="Pfam" id="PF01203">
    <property type="entry name" value="T2SSN"/>
    <property type="match status" value="1"/>
</dbReference>
<dbReference type="OrthoDB" id="5793450at2"/>
<keyword evidence="8" id="KW-0653">Protein transport</keyword>
<evidence type="ECO:0000256" key="3">
    <source>
        <dbReference type="ARBA" id="ARBA00021563"/>
    </source>
</evidence>
<protein>
    <recommendedName>
        <fullName evidence="3">Type II secretion system protein N</fullName>
    </recommendedName>
    <alternativeName>
        <fullName evidence="10">General secretion pathway protein N</fullName>
    </alternativeName>
</protein>
<evidence type="ECO:0000256" key="7">
    <source>
        <dbReference type="ARBA" id="ARBA00022692"/>
    </source>
</evidence>
<dbReference type="GO" id="GO:0015628">
    <property type="term" value="P:protein secretion by the type II secretion system"/>
    <property type="evidence" value="ECO:0007669"/>
    <property type="project" value="InterPro"/>
</dbReference>
<keyword evidence="12" id="KW-1185">Reference proteome</keyword>
<organism evidence="11 12">
    <name type="scientific">Ectothiorhodospira marina</name>
    <dbReference type="NCBI Taxonomy" id="1396821"/>
    <lineage>
        <taxon>Bacteria</taxon>
        <taxon>Pseudomonadati</taxon>
        <taxon>Pseudomonadota</taxon>
        <taxon>Gammaproteobacteria</taxon>
        <taxon>Chromatiales</taxon>
        <taxon>Ectothiorhodospiraceae</taxon>
        <taxon>Ectothiorhodospira</taxon>
    </lineage>
</organism>
<evidence type="ECO:0000256" key="5">
    <source>
        <dbReference type="ARBA" id="ARBA00022475"/>
    </source>
</evidence>
<evidence type="ECO:0000256" key="6">
    <source>
        <dbReference type="ARBA" id="ARBA00022519"/>
    </source>
</evidence>
<comment type="subcellular location">
    <subcellularLocation>
        <location evidence="1">Cell inner membrane</location>
    </subcellularLocation>
</comment>
<keyword evidence="4" id="KW-0813">Transport</keyword>
<keyword evidence="5" id="KW-1003">Cell membrane</keyword>
<sequence>MRRLFLMFLIGLFLLAILLTSAVWVLAQTPMTTLQETAGRHLPLPAPLARMDVEGSLGRGQIKQVSLPRVAGVDLGPADFQWELRPLQAITGRMVADVEASAADGQFQAVASRGLSGWRVADGQGRMSAATLGRMLRGAGLNDAELGGILSLDLHRLELTDEGEIRSASGRLHWNNAVIQADRSVRLGNLTGDFTAQGHEFNGTFTDQGGPLALQGKITGHLTQGRMHIEATASPRNQDDPALAHALSQVGEQRGNAYVIRLQRP</sequence>
<reference evidence="12" key="1">
    <citation type="submission" date="2016-10" db="EMBL/GenBank/DDBJ databases">
        <authorList>
            <person name="Varghese N."/>
            <person name="Submissions S."/>
        </authorList>
    </citation>
    <scope>NUCLEOTIDE SEQUENCE [LARGE SCALE GENOMIC DNA]</scope>
    <source>
        <strain evidence="12">DSM 241</strain>
    </source>
</reference>
<dbReference type="RefSeq" id="WP_090249922.1">
    <property type="nucleotide sequence ID" value="NZ_FOAA01000001.1"/>
</dbReference>
<evidence type="ECO:0000313" key="11">
    <source>
        <dbReference type="EMBL" id="SEK27678.1"/>
    </source>
</evidence>
<evidence type="ECO:0000256" key="4">
    <source>
        <dbReference type="ARBA" id="ARBA00022448"/>
    </source>
</evidence>
<evidence type="ECO:0000256" key="8">
    <source>
        <dbReference type="ARBA" id="ARBA00022927"/>
    </source>
</evidence>
<dbReference type="AlphaFoldDB" id="A0A1H7FNX6"/>
<comment type="similarity">
    <text evidence="2">Belongs to the GSP N family.</text>
</comment>
<evidence type="ECO:0000256" key="10">
    <source>
        <dbReference type="ARBA" id="ARBA00030772"/>
    </source>
</evidence>
<keyword evidence="6" id="KW-0997">Cell inner membrane</keyword>
<evidence type="ECO:0000313" key="12">
    <source>
        <dbReference type="Proteomes" id="UP000199256"/>
    </source>
</evidence>
<dbReference type="Proteomes" id="UP000199256">
    <property type="component" value="Unassembled WGS sequence"/>
</dbReference>
<evidence type="ECO:0000256" key="9">
    <source>
        <dbReference type="ARBA" id="ARBA00023136"/>
    </source>
</evidence>